<accession>A0A383DFX7</accession>
<name>A0A383DFX7_9ZZZZ</name>
<protein>
    <submittedName>
        <fullName evidence="1">Uncharacterized protein</fullName>
    </submittedName>
</protein>
<sequence>MSLPILGYLFVLWIRDWRRIGEMPVPLVQPECNRPLIWITALFLSFGIIRNIPLEPFSWLTFPAKVQTDGPKTN</sequence>
<dbReference type="AlphaFoldDB" id="A0A383DFX7"/>
<organism evidence="1">
    <name type="scientific">marine metagenome</name>
    <dbReference type="NCBI Taxonomy" id="408172"/>
    <lineage>
        <taxon>unclassified sequences</taxon>
        <taxon>metagenomes</taxon>
        <taxon>ecological metagenomes</taxon>
    </lineage>
</organism>
<proteinExistence type="predicted"/>
<dbReference type="EMBL" id="UINC01216878">
    <property type="protein sequence ID" value="SVE43210.1"/>
    <property type="molecule type" value="Genomic_DNA"/>
</dbReference>
<reference evidence="1" key="1">
    <citation type="submission" date="2018-05" db="EMBL/GenBank/DDBJ databases">
        <authorList>
            <person name="Lanie J.A."/>
            <person name="Ng W.-L."/>
            <person name="Kazmierczak K.M."/>
            <person name="Andrzejewski T.M."/>
            <person name="Davidsen T.M."/>
            <person name="Wayne K.J."/>
            <person name="Tettelin H."/>
            <person name="Glass J.I."/>
            <person name="Rusch D."/>
            <person name="Podicherti R."/>
            <person name="Tsui H.-C.T."/>
            <person name="Winkler M.E."/>
        </authorList>
    </citation>
    <scope>NUCLEOTIDE SEQUENCE</scope>
</reference>
<evidence type="ECO:0000313" key="1">
    <source>
        <dbReference type="EMBL" id="SVE43210.1"/>
    </source>
</evidence>
<gene>
    <name evidence="1" type="ORF">METZ01_LOCUS496064</name>
</gene>